<sequence>MKKPLYTDQIINKILLHLLVSSLFRFRFVCKSWRSLINDPIFIDTHLKKMEFVSNHLRLFQIVCQLYPYEGLRSWCYVGSPCDELIHPGFPVTHTKQCTYELLVRVMD</sequence>
<dbReference type="PANTHER" id="PTHR31672:SF13">
    <property type="entry name" value="F-BOX PROTEIN CPR30-LIKE"/>
    <property type="match status" value="1"/>
</dbReference>
<dbReference type="InterPro" id="IPR050796">
    <property type="entry name" value="SCF_F-box_component"/>
</dbReference>
<dbReference type="PROSITE" id="PS50181">
    <property type="entry name" value="FBOX"/>
    <property type="match status" value="1"/>
</dbReference>
<dbReference type="Gene3D" id="1.20.1280.50">
    <property type="match status" value="1"/>
</dbReference>
<reference evidence="2 3" key="1">
    <citation type="submission" date="2024-02" db="EMBL/GenBank/DDBJ databases">
        <title>de novo genome assembly of Solanum bulbocastanum strain 11H21.</title>
        <authorList>
            <person name="Hosaka A.J."/>
        </authorList>
    </citation>
    <scope>NUCLEOTIDE SEQUENCE [LARGE SCALE GENOMIC DNA]</scope>
    <source>
        <tissue evidence="2">Young leaves</tissue>
    </source>
</reference>
<keyword evidence="3" id="KW-1185">Reference proteome</keyword>
<evidence type="ECO:0000313" key="2">
    <source>
        <dbReference type="EMBL" id="KAK6802543.1"/>
    </source>
</evidence>
<comment type="caution">
    <text evidence="2">The sequence shown here is derived from an EMBL/GenBank/DDBJ whole genome shotgun (WGS) entry which is preliminary data.</text>
</comment>
<dbReference type="EMBL" id="JBANQN010000001">
    <property type="protein sequence ID" value="KAK6802543.1"/>
    <property type="molecule type" value="Genomic_DNA"/>
</dbReference>
<accession>A0AAN8YM96</accession>
<name>A0AAN8YM96_SOLBU</name>
<evidence type="ECO:0000259" key="1">
    <source>
        <dbReference type="PROSITE" id="PS50181"/>
    </source>
</evidence>
<dbReference type="PANTHER" id="PTHR31672">
    <property type="entry name" value="BNACNNG10540D PROTEIN"/>
    <property type="match status" value="1"/>
</dbReference>
<proteinExistence type="predicted"/>
<dbReference type="Proteomes" id="UP001371456">
    <property type="component" value="Unassembled WGS sequence"/>
</dbReference>
<dbReference type="AlphaFoldDB" id="A0AAN8YM96"/>
<dbReference type="InterPro" id="IPR036047">
    <property type="entry name" value="F-box-like_dom_sf"/>
</dbReference>
<dbReference type="SUPFAM" id="SSF81383">
    <property type="entry name" value="F-box domain"/>
    <property type="match status" value="1"/>
</dbReference>
<organism evidence="2 3">
    <name type="scientific">Solanum bulbocastanum</name>
    <name type="common">Wild potato</name>
    <dbReference type="NCBI Taxonomy" id="147425"/>
    <lineage>
        <taxon>Eukaryota</taxon>
        <taxon>Viridiplantae</taxon>
        <taxon>Streptophyta</taxon>
        <taxon>Embryophyta</taxon>
        <taxon>Tracheophyta</taxon>
        <taxon>Spermatophyta</taxon>
        <taxon>Magnoliopsida</taxon>
        <taxon>eudicotyledons</taxon>
        <taxon>Gunneridae</taxon>
        <taxon>Pentapetalae</taxon>
        <taxon>asterids</taxon>
        <taxon>lamiids</taxon>
        <taxon>Solanales</taxon>
        <taxon>Solanaceae</taxon>
        <taxon>Solanoideae</taxon>
        <taxon>Solaneae</taxon>
        <taxon>Solanum</taxon>
    </lineage>
</organism>
<gene>
    <name evidence="2" type="ORF">RDI58_000323</name>
</gene>
<dbReference type="Pfam" id="PF00646">
    <property type="entry name" value="F-box"/>
    <property type="match status" value="1"/>
</dbReference>
<feature type="domain" description="F-box" evidence="1">
    <location>
        <begin position="1"/>
        <end position="50"/>
    </location>
</feature>
<evidence type="ECO:0000313" key="3">
    <source>
        <dbReference type="Proteomes" id="UP001371456"/>
    </source>
</evidence>
<dbReference type="InterPro" id="IPR001810">
    <property type="entry name" value="F-box_dom"/>
</dbReference>
<protein>
    <recommendedName>
        <fullName evidence="1">F-box domain-containing protein</fullName>
    </recommendedName>
</protein>
<dbReference type="SMART" id="SM00256">
    <property type="entry name" value="FBOX"/>
    <property type="match status" value="1"/>
</dbReference>